<dbReference type="Pfam" id="PF22085">
    <property type="entry name" value="NorB_cytochrome_c-like"/>
    <property type="match status" value="1"/>
</dbReference>
<dbReference type="InterPro" id="IPR036927">
    <property type="entry name" value="Cyt_c_oxase-like_su1_sf"/>
</dbReference>
<organism evidence="3 4">
    <name type="scientific">Rhodanobacter soli</name>
    <dbReference type="NCBI Taxonomy" id="590609"/>
    <lineage>
        <taxon>Bacteria</taxon>
        <taxon>Pseudomonadati</taxon>
        <taxon>Pseudomonadota</taxon>
        <taxon>Gammaproteobacteria</taxon>
        <taxon>Lysobacterales</taxon>
        <taxon>Rhodanobacteraceae</taxon>
        <taxon>Rhodanobacter</taxon>
    </lineage>
</organism>
<feature type="transmembrane region" description="Helical" evidence="1">
    <location>
        <begin position="600"/>
        <end position="621"/>
    </location>
</feature>
<dbReference type="InterPro" id="IPR054309">
    <property type="entry name" value="NorB_cytochrome_c-like"/>
</dbReference>
<evidence type="ECO:0000313" key="4">
    <source>
        <dbReference type="Proteomes" id="UP001549251"/>
    </source>
</evidence>
<dbReference type="Gene3D" id="1.20.210.10">
    <property type="entry name" value="Cytochrome c oxidase-like, subunit I domain"/>
    <property type="match status" value="1"/>
</dbReference>
<feature type="transmembrane region" description="Helical" evidence="1">
    <location>
        <begin position="524"/>
        <end position="545"/>
    </location>
</feature>
<proteinExistence type="predicted"/>
<sequence length="783" mass="87103">MSTAAQPLTPEDPELSPWWLRTVLIVMVLGFAGLLTITSLAYRNAPPIPAQVVDAQGNRLFSGDDISEGQTVFLKYGLMDNGSIWGHGAYLGPDYSAEALHRIGEDTAAAIAQQQYRQPLSALTPGQRAAVRAETAVEMKTNRYDAASGTLRLTAPETAAYRQQISYWTDYFLHPERNGGLKAGLITDPTELQQFTAFVSWAAWASVANRPGENYSYTNNFPYDPDVGNIAVPGALLWSALSLIVLLAGIAVVLLMFGKFDYLGWISRGQHIHPHLLPGVASPGQRALVKFFVVVALLFLMQTLVGGAVAHYRADPGSFYGFQLETIFPSNLMRTWHLQTAIFWIATAYVAAALFLGRTLRNDEPRWFAPWVHLLFGAFVVVIGGSLLGEWLGISQMLGKWWFWLGNQGWEFLELGRIWQFLLVIGLLVWFAMLWLLVRSRTLANPESKPLVKMFLFAAVAIPVFYIPALFFGAKTNYTVVDTWRFWIIHLWVEGFFEFFATTVVALTFYQLGLTRRNVALRVIYLDGILYFLGGLIGTGHHWYFTGQTSVNMAMSAMVSVLEVVPLTLLTLDAWDFVHTTRGQCDICGKSLAIPHKWTFYFLIAVGVWNFVGAGIFGFLINLPIVSYYEVGTQLTPNHGHAAMMGVFGMLALALMVFTLRQTSSDERWAGMEKYVRVGFWGTNIGLAMMVVFSLFPSGVLQVWDVVQNGYWHARSLDFIGSPRSHLIEWMRLPGDLVFIIFGAIPLTIAAIKGWLGVRVPPPPVTDLDSTGGTAFDTLIGRS</sequence>
<feature type="transmembrane region" description="Helical" evidence="1">
    <location>
        <begin position="18"/>
        <end position="42"/>
    </location>
</feature>
<evidence type="ECO:0000256" key="1">
    <source>
        <dbReference type="SAM" id="Phobius"/>
    </source>
</evidence>
<dbReference type="GO" id="GO:0016966">
    <property type="term" value="F:nitric oxide reductase activity"/>
    <property type="evidence" value="ECO:0007669"/>
    <property type="project" value="UniProtKB-EC"/>
</dbReference>
<accession>A0ABV2PZ34</accession>
<name>A0ABV2PZ34_9GAMM</name>
<keyword evidence="4" id="KW-1185">Reference proteome</keyword>
<feature type="transmembrane region" description="Helical" evidence="1">
    <location>
        <begin position="336"/>
        <end position="356"/>
    </location>
</feature>
<feature type="transmembrane region" description="Helical" evidence="1">
    <location>
        <begin position="737"/>
        <end position="756"/>
    </location>
</feature>
<dbReference type="Proteomes" id="UP001549251">
    <property type="component" value="Unassembled WGS sequence"/>
</dbReference>
<feature type="transmembrane region" description="Helical" evidence="1">
    <location>
        <begin position="551"/>
        <end position="572"/>
    </location>
</feature>
<feature type="transmembrane region" description="Helical" evidence="1">
    <location>
        <begin position="418"/>
        <end position="438"/>
    </location>
</feature>
<feature type="transmembrane region" description="Helical" evidence="1">
    <location>
        <begin position="450"/>
        <end position="474"/>
    </location>
</feature>
<dbReference type="PANTHER" id="PTHR10422:SF38">
    <property type="entry name" value="CYTOCHROME B SUBUNIT OF NITRIC OXIDE REDUCTASE"/>
    <property type="match status" value="1"/>
</dbReference>
<feature type="transmembrane region" description="Helical" evidence="1">
    <location>
        <begin position="368"/>
        <end position="398"/>
    </location>
</feature>
<feature type="transmembrane region" description="Helical" evidence="1">
    <location>
        <begin position="681"/>
        <end position="704"/>
    </location>
</feature>
<keyword evidence="1" id="KW-1133">Transmembrane helix</keyword>
<reference evidence="3 4" key="1">
    <citation type="submission" date="2024-06" db="EMBL/GenBank/DDBJ databases">
        <title>Sorghum-associated microbial communities from plants grown in Nebraska, USA.</title>
        <authorList>
            <person name="Schachtman D."/>
        </authorList>
    </citation>
    <scope>NUCLEOTIDE SEQUENCE [LARGE SCALE GENOMIC DNA]</scope>
    <source>
        <strain evidence="3 4">1757</strain>
    </source>
</reference>
<evidence type="ECO:0000259" key="2">
    <source>
        <dbReference type="Pfam" id="PF22085"/>
    </source>
</evidence>
<dbReference type="Pfam" id="PF00115">
    <property type="entry name" value="COX1"/>
    <property type="match status" value="1"/>
</dbReference>
<dbReference type="PANTHER" id="PTHR10422">
    <property type="entry name" value="CYTOCHROME C OXIDASE SUBUNIT 1"/>
    <property type="match status" value="1"/>
</dbReference>
<feature type="domain" description="Nitric oxide reductase subunit B cytochrome c-like" evidence="2">
    <location>
        <begin position="49"/>
        <end position="223"/>
    </location>
</feature>
<dbReference type="SUPFAM" id="SSF81442">
    <property type="entry name" value="Cytochrome c oxidase subunit I-like"/>
    <property type="match status" value="1"/>
</dbReference>
<protein>
    <submittedName>
        <fullName evidence="3">Nitric oxide reductase subunit B</fullName>
        <ecNumber evidence="3">1.7.2.5</ecNumber>
    </submittedName>
</protein>
<gene>
    <name evidence="3" type="ORF">ABIE04_002660</name>
</gene>
<keyword evidence="1" id="KW-0812">Transmembrane</keyword>
<keyword evidence="3" id="KW-0560">Oxidoreductase</keyword>
<dbReference type="EMBL" id="JBEPSD010000002">
    <property type="protein sequence ID" value="MET4570299.1"/>
    <property type="molecule type" value="Genomic_DNA"/>
</dbReference>
<feature type="transmembrane region" description="Helical" evidence="1">
    <location>
        <begin position="486"/>
        <end position="512"/>
    </location>
</feature>
<dbReference type="EC" id="1.7.2.5" evidence="3"/>
<keyword evidence="1" id="KW-0472">Membrane</keyword>
<feature type="transmembrane region" description="Helical" evidence="1">
    <location>
        <begin position="641"/>
        <end position="660"/>
    </location>
</feature>
<dbReference type="InterPro" id="IPR000883">
    <property type="entry name" value="Cyt_C_Oxase_1"/>
</dbReference>
<dbReference type="RefSeq" id="WP_354551080.1">
    <property type="nucleotide sequence ID" value="NZ_JBEPSD010000002.1"/>
</dbReference>
<comment type="caution">
    <text evidence="3">The sequence shown here is derived from an EMBL/GenBank/DDBJ whole genome shotgun (WGS) entry which is preliminary data.</text>
</comment>
<evidence type="ECO:0000313" key="3">
    <source>
        <dbReference type="EMBL" id="MET4570299.1"/>
    </source>
</evidence>
<feature type="transmembrane region" description="Helical" evidence="1">
    <location>
        <begin position="291"/>
        <end position="312"/>
    </location>
</feature>
<feature type="transmembrane region" description="Helical" evidence="1">
    <location>
        <begin position="235"/>
        <end position="258"/>
    </location>
</feature>